<dbReference type="Proteomes" id="UP000095284">
    <property type="component" value="Unplaced"/>
</dbReference>
<dbReference type="AlphaFoldDB" id="A0A1I7STU2"/>
<feature type="compositionally biased region" description="Low complexity" evidence="1">
    <location>
        <begin position="627"/>
        <end position="650"/>
    </location>
</feature>
<evidence type="ECO:0000313" key="2">
    <source>
        <dbReference type="Proteomes" id="UP000095284"/>
    </source>
</evidence>
<feature type="region of interest" description="Disordered" evidence="1">
    <location>
        <begin position="1"/>
        <end position="25"/>
    </location>
</feature>
<feature type="region of interest" description="Disordered" evidence="1">
    <location>
        <begin position="71"/>
        <end position="113"/>
    </location>
</feature>
<dbReference type="eggNOG" id="ENOG502S18Y">
    <property type="taxonomic scope" value="Eukaryota"/>
</dbReference>
<reference evidence="3" key="1">
    <citation type="submission" date="2016-11" db="UniProtKB">
        <authorList>
            <consortium name="WormBaseParasite"/>
        </authorList>
    </citation>
    <scope>IDENTIFICATION</scope>
</reference>
<feature type="compositionally biased region" description="Polar residues" evidence="1">
    <location>
        <begin position="401"/>
        <end position="416"/>
    </location>
</feature>
<feature type="region of interest" description="Disordered" evidence="1">
    <location>
        <begin position="401"/>
        <end position="428"/>
    </location>
</feature>
<dbReference type="WBParaSite" id="BXY_1646200.1">
    <property type="protein sequence ID" value="BXY_1646200.1"/>
    <property type="gene ID" value="BXY_1646200"/>
</dbReference>
<evidence type="ECO:0000256" key="1">
    <source>
        <dbReference type="SAM" id="MobiDB-lite"/>
    </source>
</evidence>
<proteinExistence type="predicted"/>
<evidence type="ECO:0000313" key="3">
    <source>
        <dbReference type="WBParaSite" id="BXY_1646200.1"/>
    </source>
</evidence>
<feature type="region of interest" description="Disordered" evidence="1">
    <location>
        <begin position="612"/>
        <end position="650"/>
    </location>
</feature>
<accession>A0A1I7STU2</accession>
<protein>
    <submittedName>
        <fullName evidence="3">Uncharacterized protein</fullName>
    </submittedName>
</protein>
<name>A0A1I7STU2_BURXY</name>
<feature type="compositionally biased region" description="Low complexity" evidence="1">
    <location>
        <begin position="98"/>
        <end position="109"/>
    </location>
</feature>
<feature type="compositionally biased region" description="Polar residues" evidence="1">
    <location>
        <begin position="14"/>
        <end position="23"/>
    </location>
</feature>
<organism evidence="2 3">
    <name type="scientific">Bursaphelenchus xylophilus</name>
    <name type="common">Pinewood nematode worm</name>
    <name type="synonym">Aphelenchoides xylophilus</name>
    <dbReference type="NCBI Taxonomy" id="6326"/>
    <lineage>
        <taxon>Eukaryota</taxon>
        <taxon>Metazoa</taxon>
        <taxon>Ecdysozoa</taxon>
        <taxon>Nematoda</taxon>
        <taxon>Chromadorea</taxon>
        <taxon>Rhabditida</taxon>
        <taxon>Tylenchina</taxon>
        <taxon>Tylenchomorpha</taxon>
        <taxon>Aphelenchoidea</taxon>
        <taxon>Aphelenchoididae</taxon>
        <taxon>Bursaphelenchus</taxon>
    </lineage>
</organism>
<feature type="compositionally biased region" description="Low complexity" evidence="1">
    <location>
        <begin position="72"/>
        <end position="91"/>
    </location>
</feature>
<sequence>MDVASRLVQHPVTIGSTTASHNPTPHDCGTASDPGFVSQLFGGLNCQDVLEYIKHLRSGAEDYRMKDERIVGLPGTNGTNNGNSSNGNLNSQAVGDSQVNNNRVPNQNNIPDPNCSSCAELKREVVELRQIFSLLVGRHLIGLQNLRTPELQRLVAAELPLQQLNNSPALLQHMINQINGTSPASPSNKLLENLDPRSNNALQGFWNSNPVIPNSSTTVELPQNVGTLNSNNMQIKNDNNFIEQVCNDHSETSSSASSSNAQFVMMSPPQQVRQPAMFNSLQSNNLSATSNSNIPQSQTLSSLLTIASNNPALYQMLINQLTQQKVQPQNPQQPAQVSNQALSSLSSAISSLPQLQQNLLFNPSLQQQQREHLQQQAAQQQQLAQQAVQQRQIQQARSTLFNAKQQESSPKQSVTMDRNGERRMHGFPRAASDDYVRLIKEHDLSEANVETIQIPVSQALEVDPNFRPLPEEQVIQQVMQNKKYENVNVSETMAQLCKKLAEKRVFGSRLMAQTTVAAPNHSNYSNLPVSGIIYIQHVCRKVLGNRVSDDEEFWESFREAMRKLAARCRRVRHAKKVRSPKISEASNIQHFDLLHQRNNISALTLFKPEIDPMDIDANNPVSPEPDTPLSSSSRNSSSTPTPSSSIKPEN</sequence>